<evidence type="ECO:0000256" key="1">
    <source>
        <dbReference type="SAM" id="Coils"/>
    </source>
</evidence>
<feature type="region of interest" description="Disordered" evidence="2">
    <location>
        <begin position="315"/>
        <end position="399"/>
    </location>
</feature>
<evidence type="ECO:0000313" key="4">
    <source>
        <dbReference type="Proteomes" id="UP001152622"/>
    </source>
</evidence>
<comment type="caution">
    <text evidence="3">The sequence shown here is derived from an EMBL/GenBank/DDBJ whole genome shotgun (WGS) entry which is preliminary data.</text>
</comment>
<accession>A0A9Q1GFA9</accession>
<feature type="coiled-coil region" evidence="1">
    <location>
        <begin position="211"/>
        <end position="264"/>
    </location>
</feature>
<keyword evidence="1" id="KW-0175">Coiled coil</keyword>
<sequence length="399" mass="47046">MFPPLNTVSYEGGTSALMQTARSCATCTKLPVPPGIQLTLSRAQIGEALYKPATEFLRTGPSMRIMMPSYNSLHDPHLRHYYQKKELKAKLRKANYITEDNEVICSVKDYNIYEDYLRSLKMIADRNRVEEQMDRMSAFLESQRKGLISKNVNISEITDIFLEENEENLRKLLQTKLTWQDRQKKQSEDDLFTELDLLKWRAEDHAQMMMYEKHYRHMQNKERHLREAQEQRHRKKQALFEQKCANLRRKMEEEIKMLEESQEVMKACTININATLWDEPLCRPPKEEQSRLPKIPSSETRVQWSALARIYGPRTSKNNRIVDPFQKRAEQSTRKKRKQKNAKIPQAVTEESSTKARTWEPALGDKQNFLPRRPSVDPPVQQSVRTRKYSRRQSNALQD</sequence>
<dbReference type="Proteomes" id="UP001152622">
    <property type="component" value="Chromosome 1"/>
</dbReference>
<dbReference type="PANTHER" id="PTHR47315:SF3">
    <property type="entry name" value="FIBROUS SHEATH-INTERACTING PROTEIN 2-LIKE"/>
    <property type="match status" value="1"/>
</dbReference>
<dbReference type="EMBL" id="JAINUF010000001">
    <property type="protein sequence ID" value="KAJ8382583.1"/>
    <property type="molecule type" value="Genomic_DNA"/>
</dbReference>
<keyword evidence="4" id="KW-1185">Reference proteome</keyword>
<dbReference type="PANTHER" id="PTHR47315">
    <property type="entry name" value="FIBROUS SHEATH INTERACTING PROTEIN 2"/>
    <property type="match status" value="1"/>
</dbReference>
<dbReference type="AlphaFoldDB" id="A0A9Q1GFA9"/>
<dbReference type="OrthoDB" id="8197715at2759"/>
<gene>
    <name evidence="3" type="ORF">SKAU_G00033610</name>
</gene>
<organism evidence="3 4">
    <name type="scientific">Synaphobranchus kaupii</name>
    <name type="common">Kaup's arrowtooth eel</name>
    <dbReference type="NCBI Taxonomy" id="118154"/>
    <lineage>
        <taxon>Eukaryota</taxon>
        <taxon>Metazoa</taxon>
        <taxon>Chordata</taxon>
        <taxon>Craniata</taxon>
        <taxon>Vertebrata</taxon>
        <taxon>Euteleostomi</taxon>
        <taxon>Actinopterygii</taxon>
        <taxon>Neopterygii</taxon>
        <taxon>Teleostei</taxon>
        <taxon>Anguilliformes</taxon>
        <taxon>Synaphobranchidae</taxon>
        <taxon>Synaphobranchus</taxon>
    </lineage>
</organism>
<dbReference type="InterPro" id="IPR038891">
    <property type="entry name" value="FSIP2"/>
</dbReference>
<evidence type="ECO:0000256" key="2">
    <source>
        <dbReference type="SAM" id="MobiDB-lite"/>
    </source>
</evidence>
<protein>
    <submittedName>
        <fullName evidence="3">Uncharacterized protein</fullName>
    </submittedName>
</protein>
<reference evidence="3" key="1">
    <citation type="journal article" date="2023" name="Science">
        <title>Genome structures resolve the early diversification of teleost fishes.</title>
        <authorList>
            <person name="Parey E."/>
            <person name="Louis A."/>
            <person name="Montfort J."/>
            <person name="Bouchez O."/>
            <person name="Roques C."/>
            <person name="Iampietro C."/>
            <person name="Lluch J."/>
            <person name="Castinel A."/>
            <person name="Donnadieu C."/>
            <person name="Desvignes T."/>
            <person name="Floi Bucao C."/>
            <person name="Jouanno E."/>
            <person name="Wen M."/>
            <person name="Mejri S."/>
            <person name="Dirks R."/>
            <person name="Jansen H."/>
            <person name="Henkel C."/>
            <person name="Chen W.J."/>
            <person name="Zahm M."/>
            <person name="Cabau C."/>
            <person name="Klopp C."/>
            <person name="Thompson A.W."/>
            <person name="Robinson-Rechavi M."/>
            <person name="Braasch I."/>
            <person name="Lecointre G."/>
            <person name="Bobe J."/>
            <person name="Postlethwait J.H."/>
            <person name="Berthelot C."/>
            <person name="Roest Crollius H."/>
            <person name="Guiguen Y."/>
        </authorList>
    </citation>
    <scope>NUCLEOTIDE SEQUENCE</scope>
    <source>
        <strain evidence="3">WJC10195</strain>
    </source>
</reference>
<name>A0A9Q1GFA9_SYNKA</name>
<evidence type="ECO:0000313" key="3">
    <source>
        <dbReference type="EMBL" id="KAJ8382583.1"/>
    </source>
</evidence>
<proteinExistence type="predicted"/>